<dbReference type="GO" id="GO:0032259">
    <property type="term" value="P:methylation"/>
    <property type="evidence" value="ECO:0007669"/>
    <property type="project" value="UniProtKB-KW"/>
</dbReference>
<feature type="domain" description="MmeI-like N-terminal" evidence="5">
    <location>
        <begin position="2"/>
        <end position="172"/>
    </location>
</feature>
<dbReference type="Pfam" id="PF20465">
    <property type="entry name" value="MmeI_hel"/>
    <property type="match status" value="1"/>
</dbReference>
<sequence length="988" mass="109847">MTPEQFIQTWHKKNLNEEQGAQAHFEDLCTLLGVPKPRDLGHYCYERKGALAEGRTGYADVWKDRHFGWENKAPGENLNKALDQLKRYASALHNPPLLVVCDRERIEIHTNFQNYPTEVHRIGLLDIGTPENLQKLKWVFTDPDKLKPLKSSAAITESAAAKFGAIAKAMRAGETDRNKVAHFLVQCVFCMFAEDENLLPSGAFTSLLSKVTQDPDRAASRLAALFKTMQSGGDYGDIPVEWFNGGLFKHIDIPTLTQNNLQQLHSTAAEYDWRAIDPTIFGTLFENGLESDERSQLGANYTDTETIQKIITPLINEPLLAEWAQVKAQIIEHKKTTKSKGKKASQEVKAIYEAFQLRLSQFRVLDPACGSGNFLYLALKALRDVERFVSIEAQELGLAAELVMQTGPHNILGIEINAFAAELARVTVWIGDIQWCQRNGEPLSSRPILKPLDSIEHRDALLTPEGQEAEWPQADVIVGNPPFLGGSKKRGELGSDYFDALAKAYSKDRVPPGADLVCYWFDKARIAITNGRLKCAGLVATNSIRGGANRTVLDAITRDTHIFTAWSDEPWVNAGAAVRVSLICFGESTQAPLLNGSLVGRIHPDLTAGENGNADNDLTLAKVLSSSQGTCFMGSSKKGPFDIDGDMAREWLLEPNPNCKSNALVVRPLCNGLDITRRWGDRWVVDFGTSIPLSEAAMFEAPFTFVNAHVRPLREKNNRDSYRKFWWRHAEARPGMRKALSTAFRYIVTVAVAKHRTFIWMNATVLPDQATLAIAREDDSTFGILHSRFHELWSLRMCTFLGVGNDPRYTPTTCFETFPFPDKLTPADTSHQQTESVDGVLIPAQLTDTASNKARSIAVNIAKSAAHLVKTRDNWLNPPDWVEWMQSPEEAAAGFPKRAVAKPGHEAELKKKTLTNLYNARPAWLSMAHEAIDKAVATAYGWTDYTPAMSDDEILKRLLALNLIRATTSAAETSAYDKETDDDTNQGD</sequence>
<name>A0A2T7UE98_9BURK</name>
<dbReference type="InterPro" id="IPR002052">
    <property type="entry name" value="DNA_methylase_N6_adenine_CS"/>
</dbReference>
<dbReference type="PROSITE" id="PS00092">
    <property type="entry name" value="N6_MTASE"/>
    <property type="match status" value="1"/>
</dbReference>
<dbReference type="InterPro" id="IPR050953">
    <property type="entry name" value="N4_N6_ade-DNA_methylase"/>
</dbReference>
<dbReference type="InterPro" id="IPR046817">
    <property type="entry name" value="MmeI_N"/>
</dbReference>
<keyword evidence="2 9" id="KW-0489">Methyltransferase</keyword>
<dbReference type="PANTHER" id="PTHR33841:SF1">
    <property type="entry name" value="DNA METHYLTRANSFERASE A"/>
    <property type="match status" value="1"/>
</dbReference>
<dbReference type="STRING" id="1293045.H663_01090"/>
<dbReference type="GO" id="GO:0003676">
    <property type="term" value="F:nucleic acid binding"/>
    <property type="evidence" value="ECO:0007669"/>
    <property type="project" value="InterPro"/>
</dbReference>
<evidence type="ECO:0000256" key="2">
    <source>
        <dbReference type="ARBA" id="ARBA00022603"/>
    </source>
</evidence>
<gene>
    <name evidence="9" type="ORF">H663_009275</name>
</gene>
<dbReference type="PANTHER" id="PTHR33841">
    <property type="entry name" value="DNA METHYLTRANSFERASE YEEA-RELATED"/>
    <property type="match status" value="1"/>
</dbReference>
<organism evidence="9 10">
    <name type="scientific">Limnohabitans planktonicus II-D5</name>
    <dbReference type="NCBI Taxonomy" id="1293045"/>
    <lineage>
        <taxon>Bacteria</taxon>
        <taxon>Pseudomonadati</taxon>
        <taxon>Pseudomonadota</taxon>
        <taxon>Betaproteobacteria</taxon>
        <taxon>Burkholderiales</taxon>
        <taxon>Comamonadaceae</taxon>
        <taxon>Limnohabitans</taxon>
    </lineage>
</organism>
<keyword evidence="3" id="KW-0808">Transferase</keyword>
<dbReference type="RefSeq" id="WP_053168949.1">
    <property type="nucleotide sequence ID" value="NZ_LFYT02000009.1"/>
</dbReference>
<evidence type="ECO:0000313" key="9">
    <source>
        <dbReference type="EMBL" id="PVE42931.1"/>
    </source>
</evidence>
<feature type="domain" description="MmeI-like DNA-methyltransferase" evidence="8">
    <location>
        <begin position="350"/>
        <end position="589"/>
    </location>
</feature>
<evidence type="ECO:0000259" key="6">
    <source>
        <dbReference type="Pfam" id="PF20465"/>
    </source>
</evidence>
<dbReference type="Pfam" id="PF20464">
    <property type="entry name" value="MmeI_N"/>
    <property type="match status" value="1"/>
</dbReference>
<evidence type="ECO:0000313" key="10">
    <source>
        <dbReference type="Proteomes" id="UP000037507"/>
    </source>
</evidence>
<dbReference type="OrthoDB" id="9782445at2"/>
<accession>A0A2T7UE98</accession>
<feature type="domain" description="MmeI-like helicase spacer" evidence="6">
    <location>
        <begin position="179"/>
        <end position="248"/>
    </location>
</feature>
<evidence type="ECO:0000256" key="4">
    <source>
        <dbReference type="ARBA" id="ARBA00047942"/>
    </source>
</evidence>
<dbReference type="EMBL" id="LFYT02000009">
    <property type="protein sequence ID" value="PVE42931.1"/>
    <property type="molecule type" value="Genomic_DNA"/>
</dbReference>
<feature type="domain" description="MmeI-like target recognition" evidence="7">
    <location>
        <begin position="747"/>
        <end position="822"/>
    </location>
</feature>
<dbReference type="Pfam" id="PF20473">
    <property type="entry name" value="MmeI_Mtase"/>
    <property type="match status" value="1"/>
</dbReference>
<dbReference type="InterPro" id="IPR046816">
    <property type="entry name" value="MmeI_Mtase"/>
</dbReference>
<proteinExistence type="predicted"/>
<protein>
    <recommendedName>
        <fullName evidence="1">site-specific DNA-methyltransferase (adenine-specific)</fullName>
        <ecNumber evidence="1">2.1.1.72</ecNumber>
    </recommendedName>
</protein>
<dbReference type="GO" id="GO:0009007">
    <property type="term" value="F:site-specific DNA-methyltransferase (adenine-specific) activity"/>
    <property type="evidence" value="ECO:0007669"/>
    <property type="project" value="UniProtKB-EC"/>
</dbReference>
<dbReference type="AlphaFoldDB" id="A0A2T7UE98"/>
<evidence type="ECO:0000256" key="1">
    <source>
        <dbReference type="ARBA" id="ARBA00011900"/>
    </source>
</evidence>
<dbReference type="SUPFAM" id="SSF53335">
    <property type="entry name" value="S-adenosyl-L-methionine-dependent methyltransferases"/>
    <property type="match status" value="1"/>
</dbReference>
<dbReference type="PRINTS" id="PR00507">
    <property type="entry name" value="N12N6MTFRASE"/>
</dbReference>
<dbReference type="Proteomes" id="UP000037507">
    <property type="component" value="Unassembled WGS sequence"/>
</dbReference>
<comment type="catalytic activity">
    <reaction evidence="4">
        <text>a 2'-deoxyadenosine in DNA + S-adenosyl-L-methionine = an N(6)-methyl-2'-deoxyadenosine in DNA + S-adenosyl-L-homocysteine + H(+)</text>
        <dbReference type="Rhea" id="RHEA:15197"/>
        <dbReference type="Rhea" id="RHEA-COMP:12418"/>
        <dbReference type="Rhea" id="RHEA-COMP:12419"/>
        <dbReference type="ChEBI" id="CHEBI:15378"/>
        <dbReference type="ChEBI" id="CHEBI:57856"/>
        <dbReference type="ChEBI" id="CHEBI:59789"/>
        <dbReference type="ChEBI" id="CHEBI:90615"/>
        <dbReference type="ChEBI" id="CHEBI:90616"/>
        <dbReference type="EC" id="2.1.1.72"/>
    </reaction>
</comment>
<evidence type="ECO:0000256" key="3">
    <source>
        <dbReference type="ARBA" id="ARBA00022679"/>
    </source>
</evidence>
<reference evidence="9" key="1">
    <citation type="submission" date="2017-04" db="EMBL/GenBank/DDBJ databases">
        <title>Unexpected and diverse lifestyles within the genus Limnohabitans.</title>
        <authorList>
            <person name="Kasalicky V."/>
            <person name="Mehrshad M."/>
            <person name="Andrei S.-A."/>
            <person name="Salcher M."/>
            <person name="Kratochvilova H."/>
            <person name="Simek K."/>
            <person name="Ghai R."/>
        </authorList>
    </citation>
    <scope>NUCLEOTIDE SEQUENCE [LARGE SCALE GENOMIC DNA]</scope>
    <source>
        <strain evidence="9">II-D5</strain>
    </source>
</reference>
<comment type="caution">
    <text evidence="9">The sequence shown here is derived from an EMBL/GenBank/DDBJ whole genome shotgun (WGS) entry which is preliminary data.</text>
</comment>
<dbReference type="Pfam" id="PF20466">
    <property type="entry name" value="MmeI_TRD"/>
    <property type="match status" value="1"/>
</dbReference>
<evidence type="ECO:0000259" key="7">
    <source>
        <dbReference type="Pfam" id="PF20466"/>
    </source>
</evidence>
<keyword evidence="10" id="KW-1185">Reference proteome</keyword>
<dbReference type="EC" id="2.1.1.72" evidence="1"/>
<dbReference type="InterPro" id="IPR046820">
    <property type="entry name" value="MmeI_TRD"/>
</dbReference>
<dbReference type="InterPro" id="IPR029063">
    <property type="entry name" value="SAM-dependent_MTases_sf"/>
</dbReference>
<evidence type="ECO:0000259" key="8">
    <source>
        <dbReference type="Pfam" id="PF20473"/>
    </source>
</evidence>
<dbReference type="Gene3D" id="3.40.50.150">
    <property type="entry name" value="Vaccinia Virus protein VP39"/>
    <property type="match status" value="1"/>
</dbReference>
<evidence type="ECO:0000259" key="5">
    <source>
        <dbReference type="Pfam" id="PF20464"/>
    </source>
</evidence>
<dbReference type="InterPro" id="IPR046819">
    <property type="entry name" value="MmeI_hel"/>
</dbReference>